<comment type="caution">
    <text evidence="1">The sequence shown here is derived from an EMBL/GenBank/DDBJ whole genome shotgun (WGS) entry which is preliminary data.</text>
</comment>
<accession>A0ABW1AR88</accession>
<organism evidence="1 2">
    <name type="scientific">Thauera sinica</name>
    <dbReference type="NCBI Taxonomy" id="2665146"/>
    <lineage>
        <taxon>Bacteria</taxon>
        <taxon>Pseudomonadati</taxon>
        <taxon>Pseudomonadota</taxon>
        <taxon>Betaproteobacteria</taxon>
        <taxon>Rhodocyclales</taxon>
        <taxon>Zoogloeaceae</taxon>
        <taxon>Thauera</taxon>
    </lineage>
</organism>
<dbReference type="Proteomes" id="UP001595974">
    <property type="component" value="Unassembled WGS sequence"/>
</dbReference>
<reference evidence="2" key="1">
    <citation type="journal article" date="2019" name="Int. J. Syst. Evol. Microbiol.">
        <title>The Global Catalogue of Microorganisms (GCM) 10K type strain sequencing project: providing services to taxonomists for standard genome sequencing and annotation.</title>
        <authorList>
            <consortium name="The Broad Institute Genomics Platform"/>
            <consortium name="The Broad Institute Genome Sequencing Center for Infectious Disease"/>
            <person name="Wu L."/>
            <person name="Ma J."/>
        </authorList>
    </citation>
    <scope>NUCLEOTIDE SEQUENCE [LARGE SCALE GENOMIC DNA]</scope>
    <source>
        <strain evidence="2">SHR3</strain>
    </source>
</reference>
<sequence>MSVTADIQSLTPGTLIELFMLDTTPAGEPSIYRFHAGANGLGVGIVWGGLTFTQFPVEASGFERRSSGTLPRPVIRVANVDGLIGALALQLDDLIGSKLTRIRTFAKYLDAVNFPGAVNPTADPNQVLDQEIWVVDRKARANNIYVDFELATPFDVAGVKLPRRQVIQNTCSWLAIGGYRGPYCGYTGGPVADRNDTPVGTLTEDRCGGRLASCKLRFGEYSPLPFGGFPGVGLLR</sequence>
<dbReference type="EMBL" id="JBHSOG010000042">
    <property type="protein sequence ID" value="MFC5769815.1"/>
    <property type="molecule type" value="Genomic_DNA"/>
</dbReference>
<gene>
    <name evidence="1" type="ORF">ACFPTN_10565</name>
</gene>
<dbReference type="NCBIfam" id="TIGR01600">
    <property type="entry name" value="phage_tail_L"/>
    <property type="match status" value="1"/>
</dbReference>
<name>A0ABW1AR88_9RHOO</name>
<keyword evidence="2" id="KW-1185">Reference proteome</keyword>
<dbReference type="Pfam" id="PF05100">
    <property type="entry name" value="Phage_tail_L"/>
    <property type="match status" value="1"/>
</dbReference>
<dbReference type="RefSeq" id="WP_096447672.1">
    <property type="nucleotide sequence ID" value="NZ_JBHSOG010000042.1"/>
</dbReference>
<evidence type="ECO:0000313" key="1">
    <source>
        <dbReference type="EMBL" id="MFC5769815.1"/>
    </source>
</evidence>
<evidence type="ECO:0000313" key="2">
    <source>
        <dbReference type="Proteomes" id="UP001595974"/>
    </source>
</evidence>
<proteinExistence type="predicted"/>
<protein>
    <submittedName>
        <fullName evidence="1">Phage minor tail protein L</fullName>
    </submittedName>
</protein>
<dbReference type="InterPro" id="IPR006487">
    <property type="entry name" value="Phage_lambda_L"/>
</dbReference>